<evidence type="ECO:0000256" key="1">
    <source>
        <dbReference type="SAM" id="MobiDB-lite"/>
    </source>
</evidence>
<dbReference type="EMBL" id="CP144748">
    <property type="protein sequence ID" value="WVZ70101.1"/>
    <property type="molecule type" value="Genomic_DNA"/>
</dbReference>
<keyword evidence="3" id="KW-1185">Reference proteome</keyword>
<name>A0AAQ3WQV7_PASNO</name>
<gene>
    <name evidence="2" type="ORF">U9M48_018797</name>
</gene>
<feature type="region of interest" description="Disordered" evidence="1">
    <location>
        <begin position="89"/>
        <end position="123"/>
    </location>
</feature>
<protein>
    <recommendedName>
        <fullName evidence="4">Gag-pol polyprotein</fullName>
    </recommendedName>
</protein>
<feature type="compositionally biased region" description="Polar residues" evidence="1">
    <location>
        <begin position="89"/>
        <end position="102"/>
    </location>
</feature>
<accession>A0AAQ3WQV7</accession>
<organism evidence="2 3">
    <name type="scientific">Paspalum notatum var. saurae</name>
    <dbReference type="NCBI Taxonomy" id="547442"/>
    <lineage>
        <taxon>Eukaryota</taxon>
        <taxon>Viridiplantae</taxon>
        <taxon>Streptophyta</taxon>
        <taxon>Embryophyta</taxon>
        <taxon>Tracheophyta</taxon>
        <taxon>Spermatophyta</taxon>
        <taxon>Magnoliopsida</taxon>
        <taxon>Liliopsida</taxon>
        <taxon>Poales</taxon>
        <taxon>Poaceae</taxon>
        <taxon>PACMAD clade</taxon>
        <taxon>Panicoideae</taxon>
        <taxon>Andropogonodae</taxon>
        <taxon>Paspaleae</taxon>
        <taxon>Paspalinae</taxon>
        <taxon>Paspalum</taxon>
    </lineage>
</organism>
<dbReference type="AlphaFoldDB" id="A0AAQ3WQV7"/>
<evidence type="ECO:0008006" key="4">
    <source>
        <dbReference type="Google" id="ProtNLM"/>
    </source>
</evidence>
<proteinExistence type="predicted"/>
<evidence type="ECO:0000313" key="2">
    <source>
        <dbReference type="EMBL" id="WVZ70101.1"/>
    </source>
</evidence>
<dbReference type="Proteomes" id="UP001341281">
    <property type="component" value="Chromosome 04"/>
</dbReference>
<sequence>MNKNLVSGSLLLRDGFKVVLESNKVVVSRHGLFIDFSNNCVNHICGGINDDAIKSDVPDMYVDTIMESHDATFFENIFSMKDMHSTSRFSSEITPELNTPTKVSKPPHEITLEEDDNEAPRKSQRQRIEKSFGNDFIVYLVDGNPTSISEAYASPDADNWKDAIQSELDYRKTYPVATVEADRLSELLMDLPVVEKPIPAILMNCDNQTAIAKVNSDKDNAKSSRYVRRRVKSIRNMRHSVVISVTYIQTEKNLQIPLQKDYHIT</sequence>
<reference evidence="2 3" key="1">
    <citation type="submission" date="2024-02" db="EMBL/GenBank/DDBJ databases">
        <title>High-quality chromosome-scale genome assembly of Pensacola bahiagrass (Paspalum notatum Flugge var. saurae).</title>
        <authorList>
            <person name="Vega J.M."/>
            <person name="Podio M."/>
            <person name="Orjuela J."/>
            <person name="Siena L.A."/>
            <person name="Pessino S.C."/>
            <person name="Combes M.C."/>
            <person name="Mariac C."/>
            <person name="Albertini E."/>
            <person name="Pupilli F."/>
            <person name="Ortiz J.P.A."/>
            <person name="Leblanc O."/>
        </authorList>
    </citation>
    <scope>NUCLEOTIDE SEQUENCE [LARGE SCALE GENOMIC DNA]</scope>
    <source>
        <strain evidence="2">R1</strain>
        <tissue evidence="2">Leaf</tissue>
    </source>
</reference>
<evidence type="ECO:0000313" key="3">
    <source>
        <dbReference type="Proteomes" id="UP001341281"/>
    </source>
</evidence>